<keyword evidence="10" id="KW-0444">Lipid biosynthesis</keyword>
<evidence type="ECO:0000256" key="10">
    <source>
        <dbReference type="PIRNR" id="PIRNR015596"/>
    </source>
</evidence>
<organism evidence="12 13">
    <name type="scientific">Ceratodon purpureus</name>
    <name type="common">Fire moss</name>
    <name type="synonym">Dicranum purpureum</name>
    <dbReference type="NCBI Taxonomy" id="3225"/>
    <lineage>
        <taxon>Eukaryota</taxon>
        <taxon>Viridiplantae</taxon>
        <taxon>Streptophyta</taxon>
        <taxon>Embryophyta</taxon>
        <taxon>Bryophyta</taxon>
        <taxon>Bryophytina</taxon>
        <taxon>Bryopsida</taxon>
        <taxon>Dicranidae</taxon>
        <taxon>Pseudoditrichales</taxon>
        <taxon>Ditrichaceae</taxon>
        <taxon>Ceratodon</taxon>
    </lineage>
</organism>
<comment type="similarity">
    <text evidence="2 10">Belongs to the steroid 5-alpha reductase family.</text>
</comment>
<feature type="transmembrane region" description="Helical" evidence="10">
    <location>
        <begin position="159"/>
        <end position="176"/>
    </location>
</feature>
<evidence type="ECO:0000259" key="11">
    <source>
        <dbReference type="Pfam" id="PF02544"/>
    </source>
</evidence>
<dbReference type="AlphaFoldDB" id="A0A8T0HX81"/>
<feature type="transmembrane region" description="Helical" evidence="10">
    <location>
        <begin position="119"/>
        <end position="138"/>
    </location>
</feature>
<keyword evidence="6 10" id="KW-0472">Membrane</keyword>
<dbReference type="Proteomes" id="UP000822688">
    <property type="component" value="Chromosome V"/>
</dbReference>
<evidence type="ECO:0000256" key="6">
    <source>
        <dbReference type="ARBA" id="ARBA00023136"/>
    </source>
</evidence>
<dbReference type="Pfam" id="PF02544">
    <property type="entry name" value="Steroid_dh"/>
    <property type="match status" value="1"/>
</dbReference>
<keyword evidence="10" id="KW-0752">Steroid biosynthesis</keyword>
<dbReference type="PROSITE" id="PS50244">
    <property type="entry name" value="S5A_REDUCTASE"/>
    <property type="match status" value="1"/>
</dbReference>
<dbReference type="EC" id="1.3.1.22" evidence="10"/>
<sequence length="268" mass="30497">MEGNAEASAAGAAVGFDEGWYGAALGAFFAMTVLMFVIVNFFISAPYGRHVRRGWGFGVAVREAWIIMESPALFVMALVYHTGQFHSLHVPHILLRLHQMHYIHRTLIFPFRMRADGKAMPVSVVAAGFLFNVFNSYLQARWISHYGTYPTPWLSSPQFLLGALLFFGGFAGNIWADNVLLNLRSDKEDRSYKIPRGFLYEYVSCPNYFCEVVEWLGWAIMTNSLAGFAFFVATLANLGPRAKAHHQWYYKKFSDYPRSRKALTPFIY</sequence>
<accession>A0A8T0HX81</accession>
<feature type="transmembrane region" description="Helical" evidence="10">
    <location>
        <begin position="215"/>
        <end position="238"/>
    </location>
</feature>
<keyword evidence="3 10" id="KW-0812">Transmembrane</keyword>
<dbReference type="Gene3D" id="1.20.120.1630">
    <property type="match status" value="1"/>
</dbReference>
<comment type="caution">
    <text evidence="12">The sequence shown here is derived from an EMBL/GenBank/DDBJ whole genome shotgun (WGS) entry which is preliminary data.</text>
</comment>
<keyword evidence="10" id="KW-0443">Lipid metabolism</keyword>
<evidence type="ECO:0000256" key="3">
    <source>
        <dbReference type="ARBA" id="ARBA00022692"/>
    </source>
</evidence>
<feature type="transmembrane region" description="Helical" evidence="10">
    <location>
        <begin position="64"/>
        <end position="82"/>
    </location>
</feature>
<keyword evidence="5" id="KW-0560">Oxidoreductase</keyword>
<dbReference type="EMBL" id="CM026426">
    <property type="protein sequence ID" value="KAG0575275.1"/>
    <property type="molecule type" value="Genomic_DNA"/>
</dbReference>
<comment type="subcellular location">
    <subcellularLocation>
        <location evidence="1">Membrane</location>
        <topology evidence="1">Multi-pass membrane protein</topology>
    </subcellularLocation>
</comment>
<proteinExistence type="inferred from homology"/>
<evidence type="ECO:0000256" key="4">
    <source>
        <dbReference type="ARBA" id="ARBA00022989"/>
    </source>
</evidence>
<dbReference type="GO" id="GO:0016132">
    <property type="term" value="P:brassinosteroid biosynthetic process"/>
    <property type="evidence" value="ECO:0007669"/>
    <property type="project" value="UniProtKB-KW"/>
</dbReference>
<dbReference type="GO" id="GO:0016020">
    <property type="term" value="C:membrane"/>
    <property type="evidence" value="ECO:0007669"/>
    <property type="project" value="UniProtKB-SubCell"/>
</dbReference>
<evidence type="ECO:0000256" key="8">
    <source>
        <dbReference type="ARBA" id="ARBA00048164"/>
    </source>
</evidence>
<name>A0A8T0HX81_CERPU</name>
<dbReference type="PANTHER" id="PTHR10556:SF43">
    <property type="entry name" value="STEROID 5-ALPHA-REDUCTASE DET2"/>
    <property type="match status" value="1"/>
</dbReference>
<feature type="domain" description="3-oxo-5-alpha-steroid 4-dehydrogenase C-terminal" evidence="11">
    <location>
        <begin position="119"/>
        <end position="268"/>
    </location>
</feature>
<feature type="transmembrane region" description="Helical" evidence="10">
    <location>
        <begin position="20"/>
        <end position="43"/>
    </location>
</feature>
<evidence type="ECO:0000313" key="13">
    <source>
        <dbReference type="Proteomes" id="UP000822688"/>
    </source>
</evidence>
<gene>
    <name evidence="12" type="ORF">KC19_VG332600</name>
</gene>
<dbReference type="InterPro" id="IPR039357">
    <property type="entry name" value="SRD5A/TECR"/>
</dbReference>
<comment type="pathway">
    <text evidence="9">Steroid biosynthesis.</text>
</comment>
<dbReference type="FunFam" id="1.20.120.1630:FF:000002">
    <property type="entry name" value="Steroid 5 alpha-reductase 1"/>
    <property type="match status" value="1"/>
</dbReference>
<comment type="pathway">
    <text evidence="7 10">Plant hormone biosynthesis; brassinosteroid biosynthesis.</text>
</comment>
<evidence type="ECO:0000313" key="12">
    <source>
        <dbReference type="EMBL" id="KAG0575275.1"/>
    </source>
</evidence>
<evidence type="ECO:0000256" key="9">
    <source>
        <dbReference type="ARBA" id="ARBA00060577"/>
    </source>
</evidence>
<dbReference type="PANTHER" id="PTHR10556">
    <property type="entry name" value="3-OXO-5-ALPHA-STEROID 4-DEHYDROGENASE"/>
    <property type="match status" value="1"/>
</dbReference>
<comment type="function">
    <text evidence="10">Involved in a reduction step in the biosynthesis of the plant steroid, brassinolide.</text>
</comment>
<dbReference type="GO" id="GO:0047751">
    <property type="term" value="F:3-oxo-5-alpha-steroid 4-dehydrogenase (NADP+) activity"/>
    <property type="evidence" value="ECO:0007669"/>
    <property type="project" value="UniProtKB-EC"/>
</dbReference>
<protein>
    <recommendedName>
        <fullName evidence="10">Steroid 5-alpha-reductase DET2</fullName>
        <ecNumber evidence="10">1.3.1.22</ecNumber>
    </recommendedName>
</protein>
<evidence type="ECO:0000256" key="1">
    <source>
        <dbReference type="ARBA" id="ARBA00004141"/>
    </source>
</evidence>
<evidence type="ECO:0000256" key="5">
    <source>
        <dbReference type="ARBA" id="ARBA00023002"/>
    </source>
</evidence>
<keyword evidence="13" id="KW-1185">Reference proteome</keyword>
<dbReference type="PIRSF" id="PIRSF015596">
    <property type="entry name" value="5_alpha-SR2"/>
    <property type="match status" value="1"/>
</dbReference>
<keyword evidence="10" id="KW-1069">Brassinosteroid biosynthesis</keyword>
<reference evidence="12" key="1">
    <citation type="submission" date="2020-06" db="EMBL/GenBank/DDBJ databases">
        <title>WGS assembly of Ceratodon purpureus strain R40.</title>
        <authorList>
            <person name="Carey S.B."/>
            <person name="Jenkins J."/>
            <person name="Shu S."/>
            <person name="Lovell J.T."/>
            <person name="Sreedasyam A."/>
            <person name="Maumus F."/>
            <person name="Tiley G.P."/>
            <person name="Fernandez-Pozo N."/>
            <person name="Barry K."/>
            <person name="Chen C."/>
            <person name="Wang M."/>
            <person name="Lipzen A."/>
            <person name="Daum C."/>
            <person name="Saski C.A."/>
            <person name="Payton A.C."/>
            <person name="Mcbreen J.C."/>
            <person name="Conrad R.E."/>
            <person name="Kollar L.M."/>
            <person name="Olsson S."/>
            <person name="Huttunen S."/>
            <person name="Landis J.B."/>
            <person name="Wickett N.J."/>
            <person name="Johnson M.G."/>
            <person name="Rensing S.A."/>
            <person name="Grimwood J."/>
            <person name="Schmutz J."/>
            <person name="Mcdaniel S.F."/>
        </authorList>
    </citation>
    <scope>NUCLEOTIDE SEQUENCE</scope>
    <source>
        <strain evidence="12">R40</strain>
    </source>
</reference>
<evidence type="ECO:0000256" key="2">
    <source>
        <dbReference type="ARBA" id="ARBA00007742"/>
    </source>
</evidence>
<keyword evidence="4 10" id="KW-1133">Transmembrane helix</keyword>
<evidence type="ECO:0000256" key="7">
    <source>
        <dbReference type="ARBA" id="ARBA00037910"/>
    </source>
</evidence>
<comment type="catalytic activity">
    <reaction evidence="8 10">
        <text>a 3-oxo-5alpha-steroid + NADP(+) = a 3-oxo-Delta(4)-steroid + NADPH + H(+)</text>
        <dbReference type="Rhea" id="RHEA:54384"/>
        <dbReference type="ChEBI" id="CHEBI:13601"/>
        <dbReference type="ChEBI" id="CHEBI:15378"/>
        <dbReference type="ChEBI" id="CHEBI:47909"/>
        <dbReference type="ChEBI" id="CHEBI:57783"/>
        <dbReference type="ChEBI" id="CHEBI:58349"/>
        <dbReference type="EC" id="1.3.1.22"/>
    </reaction>
</comment>
<dbReference type="InterPro" id="IPR016636">
    <property type="entry name" value="3-oxo-5-alpha-steroid_4-DH"/>
</dbReference>
<dbReference type="InterPro" id="IPR001104">
    <property type="entry name" value="3-oxo-5_a-steroid_4-DH_C"/>
</dbReference>